<dbReference type="PaxDb" id="35128-Thaps1527"/>
<evidence type="ECO:0000313" key="1">
    <source>
        <dbReference type="EMBL" id="EED96483.1"/>
    </source>
</evidence>
<keyword evidence="2" id="KW-1185">Reference proteome</keyword>
<name>B8BR74_THAPS</name>
<dbReference type="HOGENOM" id="CLU_1672814_0_0_1"/>
<dbReference type="InParanoid" id="B8BR74"/>
<gene>
    <name evidence="1" type="ORF">THAPSDRAFT_1527</name>
</gene>
<organism evidence="1 2">
    <name type="scientific">Thalassiosira pseudonana</name>
    <name type="common">Marine diatom</name>
    <name type="synonym">Cyclotella nana</name>
    <dbReference type="NCBI Taxonomy" id="35128"/>
    <lineage>
        <taxon>Eukaryota</taxon>
        <taxon>Sar</taxon>
        <taxon>Stramenopiles</taxon>
        <taxon>Ochrophyta</taxon>
        <taxon>Bacillariophyta</taxon>
        <taxon>Coscinodiscophyceae</taxon>
        <taxon>Thalassiosirophycidae</taxon>
        <taxon>Thalassiosirales</taxon>
        <taxon>Thalassiosiraceae</taxon>
        <taxon>Thalassiosira</taxon>
    </lineage>
</organism>
<accession>B8BR74</accession>
<dbReference type="KEGG" id="tps:THAPSDRAFT_1527"/>
<protein>
    <submittedName>
        <fullName evidence="1">Uncharacterized protein</fullName>
    </submittedName>
</protein>
<reference evidence="1 2" key="1">
    <citation type="journal article" date="2004" name="Science">
        <title>The genome of the diatom Thalassiosira pseudonana: ecology, evolution, and metabolism.</title>
        <authorList>
            <person name="Armbrust E.V."/>
            <person name="Berges J.A."/>
            <person name="Bowler C."/>
            <person name="Green B.R."/>
            <person name="Martinez D."/>
            <person name="Putnam N.H."/>
            <person name="Zhou S."/>
            <person name="Allen A.E."/>
            <person name="Apt K.E."/>
            <person name="Bechner M."/>
            <person name="Brzezinski M.A."/>
            <person name="Chaal B.K."/>
            <person name="Chiovitti A."/>
            <person name="Davis A.K."/>
            <person name="Demarest M.S."/>
            <person name="Detter J.C."/>
            <person name="Glavina T."/>
            <person name="Goodstein D."/>
            <person name="Hadi M.Z."/>
            <person name="Hellsten U."/>
            <person name="Hildebrand M."/>
            <person name="Jenkins B.D."/>
            <person name="Jurka J."/>
            <person name="Kapitonov V.V."/>
            <person name="Kroger N."/>
            <person name="Lau W.W."/>
            <person name="Lane T.W."/>
            <person name="Larimer F.W."/>
            <person name="Lippmeier J.C."/>
            <person name="Lucas S."/>
            <person name="Medina M."/>
            <person name="Montsant A."/>
            <person name="Obornik M."/>
            <person name="Parker M.S."/>
            <person name="Palenik B."/>
            <person name="Pazour G.J."/>
            <person name="Richardson P.M."/>
            <person name="Rynearson T.A."/>
            <person name="Saito M.A."/>
            <person name="Schwartz D.C."/>
            <person name="Thamatrakoln K."/>
            <person name="Valentin K."/>
            <person name="Vardi A."/>
            <person name="Wilkerson F.P."/>
            <person name="Rokhsar D.S."/>
        </authorList>
    </citation>
    <scope>NUCLEOTIDE SEQUENCE [LARGE SCALE GENOMIC DNA]</scope>
    <source>
        <strain evidence="1 2">CCMP1335</strain>
    </source>
</reference>
<sequence length="158" mass="17737">MKAKMPMTANFCESSSFADTKMDGLGLAISIASSLDNGGWEYNGGESEMERYGCTRGHVDGWLKPDTDRANELSINAVEAELSTFMVIQRRKRLFWEDEEKRERGRRGGIEPSIWPTLVAKAPDLLPHRTFNQHTATPTPQQRTPTILPLICLTLTIL</sequence>
<evidence type="ECO:0000313" key="2">
    <source>
        <dbReference type="Proteomes" id="UP000001449"/>
    </source>
</evidence>
<dbReference type="RefSeq" id="XP_002286842.1">
    <property type="nucleotide sequence ID" value="XM_002286806.1"/>
</dbReference>
<proteinExistence type="predicted"/>
<dbReference type="EMBL" id="CM000638">
    <property type="protein sequence ID" value="EED96483.1"/>
    <property type="molecule type" value="Genomic_DNA"/>
</dbReference>
<dbReference type="GeneID" id="7443104"/>
<dbReference type="Proteomes" id="UP000001449">
    <property type="component" value="Chromosome 1"/>
</dbReference>
<reference evidence="1 2" key="2">
    <citation type="journal article" date="2008" name="Nature">
        <title>The Phaeodactylum genome reveals the evolutionary history of diatom genomes.</title>
        <authorList>
            <person name="Bowler C."/>
            <person name="Allen A.E."/>
            <person name="Badger J.H."/>
            <person name="Grimwood J."/>
            <person name="Jabbari K."/>
            <person name="Kuo A."/>
            <person name="Maheswari U."/>
            <person name="Martens C."/>
            <person name="Maumus F."/>
            <person name="Otillar R.P."/>
            <person name="Rayko E."/>
            <person name="Salamov A."/>
            <person name="Vandepoele K."/>
            <person name="Beszteri B."/>
            <person name="Gruber A."/>
            <person name="Heijde M."/>
            <person name="Katinka M."/>
            <person name="Mock T."/>
            <person name="Valentin K."/>
            <person name="Verret F."/>
            <person name="Berges J.A."/>
            <person name="Brownlee C."/>
            <person name="Cadoret J.P."/>
            <person name="Chiovitti A."/>
            <person name="Choi C.J."/>
            <person name="Coesel S."/>
            <person name="De Martino A."/>
            <person name="Detter J.C."/>
            <person name="Durkin C."/>
            <person name="Falciatore A."/>
            <person name="Fournet J."/>
            <person name="Haruta M."/>
            <person name="Huysman M.J."/>
            <person name="Jenkins B.D."/>
            <person name="Jiroutova K."/>
            <person name="Jorgensen R.E."/>
            <person name="Joubert Y."/>
            <person name="Kaplan A."/>
            <person name="Kroger N."/>
            <person name="Kroth P.G."/>
            <person name="La Roche J."/>
            <person name="Lindquist E."/>
            <person name="Lommer M."/>
            <person name="Martin-Jezequel V."/>
            <person name="Lopez P.J."/>
            <person name="Lucas S."/>
            <person name="Mangogna M."/>
            <person name="McGinnis K."/>
            <person name="Medlin L.K."/>
            <person name="Montsant A."/>
            <person name="Oudot-Le Secq M.P."/>
            <person name="Napoli C."/>
            <person name="Obornik M."/>
            <person name="Parker M.S."/>
            <person name="Petit J.L."/>
            <person name="Porcel B.M."/>
            <person name="Poulsen N."/>
            <person name="Robison M."/>
            <person name="Rychlewski L."/>
            <person name="Rynearson T.A."/>
            <person name="Schmutz J."/>
            <person name="Shapiro H."/>
            <person name="Siaut M."/>
            <person name="Stanley M."/>
            <person name="Sussman M.R."/>
            <person name="Taylor A.R."/>
            <person name="Vardi A."/>
            <person name="von Dassow P."/>
            <person name="Vyverman W."/>
            <person name="Willis A."/>
            <person name="Wyrwicz L.S."/>
            <person name="Rokhsar D.S."/>
            <person name="Weissenbach J."/>
            <person name="Armbrust E.V."/>
            <person name="Green B.R."/>
            <person name="Van de Peer Y."/>
            <person name="Grigoriev I.V."/>
        </authorList>
    </citation>
    <scope>NUCLEOTIDE SEQUENCE [LARGE SCALE GENOMIC DNA]</scope>
    <source>
        <strain evidence="1 2">CCMP1335</strain>
    </source>
</reference>
<dbReference type="AlphaFoldDB" id="B8BR74"/>